<evidence type="ECO:0000256" key="6">
    <source>
        <dbReference type="ARBA" id="ARBA00047867"/>
    </source>
</evidence>
<proteinExistence type="inferred from homology"/>
<comment type="catalytic activity">
    <reaction evidence="6">
        <text>L-glutamate + NAD(+) + H2O = 2-oxoglutarate + NH4(+) + NADH + H(+)</text>
        <dbReference type="Rhea" id="RHEA:15133"/>
        <dbReference type="ChEBI" id="CHEBI:15377"/>
        <dbReference type="ChEBI" id="CHEBI:15378"/>
        <dbReference type="ChEBI" id="CHEBI:16810"/>
        <dbReference type="ChEBI" id="CHEBI:28938"/>
        <dbReference type="ChEBI" id="CHEBI:29985"/>
        <dbReference type="ChEBI" id="CHEBI:57540"/>
        <dbReference type="ChEBI" id="CHEBI:57945"/>
        <dbReference type="EC" id="1.4.1.3"/>
    </reaction>
</comment>
<dbReference type="FunFam" id="3.40.50.720:FF:000100">
    <property type="entry name" value="Glutamate dehydrogenase 1, mitochondrial"/>
    <property type="match status" value="1"/>
</dbReference>
<dbReference type="Pfam" id="PF02812">
    <property type="entry name" value="ELFV_dehydrog_N"/>
    <property type="match status" value="1"/>
</dbReference>
<dbReference type="InterPro" id="IPR033524">
    <property type="entry name" value="Glu/Leu/Phe/Val_DH_AS"/>
</dbReference>
<dbReference type="SMART" id="SM00839">
    <property type="entry name" value="ELFV_dehydrog"/>
    <property type="match status" value="1"/>
</dbReference>
<comment type="subcellular location">
    <subcellularLocation>
        <location evidence="1">Mitochondrion</location>
    </subcellularLocation>
</comment>
<dbReference type="AlphaFoldDB" id="A0A1I8EDV7"/>
<evidence type="ECO:0000259" key="9">
    <source>
        <dbReference type="SMART" id="SM00839"/>
    </source>
</evidence>
<sequence>MIFVLTKKKKENIYSKMPGFRSRLLSTGEVIQPVEQIIDQMKEMEDQLDPLFFKMVDYYFDKGAAVIMPKLAEEHPSREMSKEVKQKFVRGVIAMIKPTSKVLHITFPIRREDGTFEMIEAWRAQHCEHRTPTKGGIRYAENVGEDEVKALSALMTYKCAVANIPFGGAKGGVKIDPSKYTEYEIEKITRRMTVEFAKKGFLGPGVDVPAPDMGTSEREMSWIADTYAQTVGYTDKDAYACVTGKPIVAGGIHGRTAATGRGVWNGLETFLNISDYMSKIALKPGLKGKKIIVQGFGNVGTYTSHFVSTGGGIIIGIQEYNCSVYNRNGFNIDALIKYAAEHKTIADFPDAEAYEPYGELIYEECDVLILAACEKVINKNNANKIKAKVIVEAANGPVTPAAEKILLARNDCIVIPDLFINSGGVTVSFFEWLKNLNHVSFGRLTSKHEIDSGYDLLASVEESLNRELGKNIKIEPSAGLKSRISHKSEEEIVYSGLEFSMQKSAYDIIKTIEKYNLGLDIRTAAYATAIEKIYNTYRSSGFTFA</sequence>
<comment type="similarity">
    <text evidence="2 8">Belongs to the Glu/Leu/Phe/Val dehydrogenases family.</text>
</comment>
<dbReference type="SUPFAM" id="SSF53223">
    <property type="entry name" value="Aminoacid dehydrogenase-like, N-terminal domain"/>
    <property type="match status" value="1"/>
</dbReference>
<dbReference type="InterPro" id="IPR006097">
    <property type="entry name" value="Glu/Leu/Phe/Val/Trp_DH_dimer"/>
</dbReference>
<dbReference type="PROSITE" id="PS00074">
    <property type="entry name" value="GLFV_DEHYDROGENASE"/>
    <property type="match status" value="1"/>
</dbReference>
<keyword evidence="4 8" id="KW-0560">Oxidoreductase</keyword>
<dbReference type="PRINTS" id="PR00082">
    <property type="entry name" value="GLFDHDRGNASE"/>
</dbReference>
<dbReference type="Gene3D" id="3.40.50.720">
    <property type="entry name" value="NAD(P)-binding Rossmann-like Domain"/>
    <property type="match status" value="1"/>
</dbReference>
<dbReference type="CDD" id="cd01076">
    <property type="entry name" value="NAD_bind_1_Glu_DH"/>
    <property type="match status" value="1"/>
</dbReference>
<dbReference type="InterPro" id="IPR046346">
    <property type="entry name" value="Aminoacid_DH-like_N_sf"/>
</dbReference>
<keyword evidence="5" id="KW-0496">Mitochondrion</keyword>
<evidence type="ECO:0000256" key="1">
    <source>
        <dbReference type="ARBA" id="ARBA00004173"/>
    </source>
</evidence>
<dbReference type="InterPro" id="IPR006096">
    <property type="entry name" value="Glu/Leu/Phe/Val/Trp_DH_C"/>
</dbReference>
<dbReference type="STRING" id="6293.A0A1I8EDV7"/>
<dbReference type="PANTHER" id="PTHR11606:SF13">
    <property type="entry name" value="GLUTAMATE DEHYDROGENASE 1, MITOCHONDRIAL"/>
    <property type="match status" value="1"/>
</dbReference>
<dbReference type="GO" id="GO:0005739">
    <property type="term" value="C:mitochondrion"/>
    <property type="evidence" value="ECO:0007669"/>
    <property type="project" value="UniProtKB-SubCell"/>
</dbReference>
<dbReference type="Gene3D" id="3.40.50.10860">
    <property type="entry name" value="Leucine Dehydrogenase, chain A, domain 1"/>
    <property type="match status" value="1"/>
</dbReference>
<reference evidence="10" key="1">
    <citation type="submission" date="2016-11" db="UniProtKB">
        <authorList>
            <consortium name="WormBaseParasite"/>
        </authorList>
    </citation>
    <scope>IDENTIFICATION</scope>
    <source>
        <strain evidence="10">pt0022</strain>
    </source>
</reference>
<dbReference type="InterPro" id="IPR006095">
    <property type="entry name" value="Glu/Leu/Phe/Val/Trp_DH"/>
</dbReference>
<dbReference type="Pfam" id="PF00208">
    <property type="entry name" value="ELFV_dehydrog"/>
    <property type="match status" value="1"/>
</dbReference>
<accession>A0A1I8EDV7</accession>
<evidence type="ECO:0000256" key="7">
    <source>
        <dbReference type="ARBA" id="ARBA00048577"/>
    </source>
</evidence>
<protein>
    <recommendedName>
        <fullName evidence="3">glutamate dehydrogenase [NAD(P)(+)]</fullName>
        <ecNumber evidence="3">1.4.1.3</ecNumber>
    </recommendedName>
</protein>
<dbReference type="PANTHER" id="PTHR11606">
    <property type="entry name" value="GLUTAMATE DEHYDROGENASE"/>
    <property type="match status" value="1"/>
</dbReference>
<organism evidence="10">
    <name type="scientific">Wuchereria bancrofti</name>
    <dbReference type="NCBI Taxonomy" id="6293"/>
    <lineage>
        <taxon>Eukaryota</taxon>
        <taxon>Metazoa</taxon>
        <taxon>Ecdysozoa</taxon>
        <taxon>Nematoda</taxon>
        <taxon>Chromadorea</taxon>
        <taxon>Rhabditida</taxon>
        <taxon>Spirurina</taxon>
        <taxon>Spiruromorpha</taxon>
        <taxon>Filarioidea</taxon>
        <taxon>Onchocercidae</taxon>
        <taxon>Wuchereria</taxon>
    </lineage>
</organism>
<evidence type="ECO:0000256" key="3">
    <source>
        <dbReference type="ARBA" id="ARBA00012889"/>
    </source>
</evidence>
<dbReference type="WBParaSite" id="maker-PairedContig_1614-snap-gene-0.9-mRNA-1">
    <property type="protein sequence ID" value="maker-PairedContig_1614-snap-gene-0.9-mRNA-1"/>
    <property type="gene ID" value="maker-PairedContig_1614-snap-gene-0.9"/>
</dbReference>
<dbReference type="EC" id="1.4.1.3" evidence="3"/>
<dbReference type="GO" id="GO:0006538">
    <property type="term" value="P:L-glutamate catabolic process"/>
    <property type="evidence" value="ECO:0007669"/>
    <property type="project" value="TreeGrafter"/>
</dbReference>
<name>A0A1I8EDV7_WUCBA</name>
<evidence type="ECO:0000256" key="8">
    <source>
        <dbReference type="RuleBase" id="RU004417"/>
    </source>
</evidence>
<comment type="catalytic activity">
    <reaction evidence="7">
        <text>L-glutamate + NADP(+) + H2O = 2-oxoglutarate + NH4(+) + NADPH + H(+)</text>
        <dbReference type="Rhea" id="RHEA:11612"/>
        <dbReference type="ChEBI" id="CHEBI:15377"/>
        <dbReference type="ChEBI" id="CHEBI:15378"/>
        <dbReference type="ChEBI" id="CHEBI:16810"/>
        <dbReference type="ChEBI" id="CHEBI:28938"/>
        <dbReference type="ChEBI" id="CHEBI:29985"/>
        <dbReference type="ChEBI" id="CHEBI:57783"/>
        <dbReference type="ChEBI" id="CHEBI:58349"/>
        <dbReference type="EC" id="1.4.1.3"/>
    </reaction>
</comment>
<evidence type="ECO:0000313" key="10">
    <source>
        <dbReference type="WBParaSite" id="maker-PairedContig_1614-snap-gene-0.9-mRNA-1"/>
    </source>
</evidence>
<dbReference type="Gene3D" id="1.10.287.140">
    <property type="match status" value="1"/>
</dbReference>
<evidence type="ECO:0000256" key="4">
    <source>
        <dbReference type="ARBA" id="ARBA00023002"/>
    </source>
</evidence>
<feature type="domain" description="Glutamate/phenylalanine/leucine/valine/L-tryptophan dehydrogenase C-terminal" evidence="9">
    <location>
        <begin position="252"/>
        <end position="541"/>
    </location>
</feature>
<dbReference type="GO" id="GO:0004352">
    <property type="term" value="F:glutamate dehydrogenase (NAD+) activity"/>
    <property type="evidence" value="ECO:0007669"/>
    <property type="project" value="TreeGrafter"/>
</dbReference>
<dbReference type="InterPro" id="IPR033922">
    <property type="entry name" value="NAD_bind_Glu_DH"/>
</dbReference>
<evidence type="ECO:0000256" key="5">
    <source>
        <dbReference type="ARBA" id="ARBA00023128"/>
    </source>
</evidence>
<dbReference type="SUPFAM" id="SSF51735">
    <property type="entry name" value="NAD(P)-binding Rossmann-fold domains"/>
    <property type="match status" value="1"/>
</dbReference>
<dbReference type="InterPro" id="IPR036291">
    <property type="entry name" value="NAD(P)-bd_dom_sf"/>
</dbReference>
<evidence type="ECO:0000256" key="2">
    <source>
        <dbReference type="ARBA" id="ARBA00006382"/>
    </source>
</evidence>